<accession>A0A7W9UY00</accession>
<dbReference type="AlphaFoldDB" id="A0A7W9UY00"/>
<sequence length="105" mass="12084">MSAVRRTHRKLPRPDECVATNPCRVRGAERNRRERVTREARELGATGRVEVNDRAIVVEGLDEPPRYYLQHGFGYQCHDQAKPHHYRQHGRAEIGWKAEDGTPAS</sequence>
<protein>
    <submittedName>
        <fullName evidence="1">Uncharacterized protein</fullName>
    </submittedName>
</protein>
<gene>
    <name evidence="1" type="ORF">FHS42_002197</name>
</gene>
<dbReference type="RefSeq" id="WP_246494456.1">
    <property type="nucleotide sequence ID" value="NZ_JACHJL010000004.1"/>
</dbReference>
<dbReference type="Proteomes" id="UP000588098">
    <property type="component" value="Unassembled WGS sequence"/>
</dbReference>
<dbReference type="EMBL" id="JACHJL010000004">
    <property type="protein sequence ID" value="MBB5935147.1"/>
    <property type="molecule type" value="Genomic_DNA"/>
</dbReference>
<comment type="caution">
    <text evidence="1">The sequence shown here is derived from an EMBL/GenBank/DDBJ whole genome shotgun (WGS) entry which is preliminary data.</text>
</comment>
<keyword evidence="2" id="KW-1185">Reference proteome</keyword>
<proteinExistence type="predicted"/>
<evidence type="ECO:0000313" key="1">
    <source>
        <dbReference type="EMBL" id="MBB5935147.1"/>
    </source>
</evidence>
<organism evidence="1 2">
    <name type="scientific">Streptomyces zagrosensis</name>
    <dbReference type="NCBI Taxonomy" id="1042984"/>
    <lineage>
        <taxon>Bacteria</taxon>
        <taxon>Bacillati</taxon>
        <taxon>Actinomycetota</taxon>
        <taxon>Actinomycetes</taxon>
        <taxon>Kitasatosporales</taxon>
        <taxon>Streptomycetaceae</taxon>
        <taxon>Streptomyces</taxon>
    </lineage>
</organism>
<name>A0A7W9UY00_9ACTN</name>
<evidence type="ECO:0000313" key="2">
    <source>
        <dbReference type="Proteomes" id="UP000588098"/>
    </source>
</evidence>
<reference evidence="1 2" key="1">
    <citation type="submission" date="2020-08" db="EMBL/GenBank/DDBJ databases">
        <title>Genomic Encyclopedia of Type Strains, Phase III (KMG-III): the genomes of soil and plant-associated and newly described type strains.</title>
        <authorList>
            <person name="Whitman W."/>
        </authorList>
    </citation>
    <scope>NUCLEOTIDE SEQUENCE [LARGE SCALE GENOMIC DNA]</scope>
    <source>
        <strain evidence="1 2">CECT 8305</strain>
    </source>
</reference>